<protein>
    <recommendedName>
        <fullName evidence="3">DUF192 domain-containing protein</fullName>
    </recommendedName>
</protein>
<dbReference type="PANTHER" id="PTHR37953:SF1">
    <property type="entry name" value="UPF0127 PROTEIN MJ1496"/>
    <property type="match status" value="1"/>
</dbReference>
<evidence type="ECO:0000313" key="2">
    <source>
        <dbReference type="Proteomes" id="UP000034086"/>
    </source>
</evidence>
<accession>A0A0G1PF75</accession>
<organism evidence="1 2">
    <name type="scientific">Candidatus Woesebacteria bacterium GW2011_GWE1_45_18</name>
    <dbReference type="NCBI Taxonomy" id="1618598"/>
    <lineage>
        <taxon>Bacteria</taxon>
        <taxon>Candidatus Woeseibacteriota</taxon>
    </lineage>
</organism>
<dbReference type="EMBL" id="LCKQ01000004">
    <property type="protein sequence ID" value="KKU04073.1"/>
    <property type="molecule type" value="Genomic_DNA"/>
</dbReference>
<evidence type="ECO:0000313" key="1">
    <source>
        <dbReference type="EMBL" id="KKU04073.1"/>
    </source>
</evidence>
<dbReference type="PANTHER" id="PTHR37953">
    <property type="entry name" value="UPF0127 PROTEIN MJ1496"/>
    <property type="match status" value="1"/>
</dbReference>
<dbReference type="Proteomes" id="UP000034086">
    <property type="component" value="Unassembled WGS sequence"/>
</dbReference>
<sequence length="150" mass="16818">MKKVILLLVATAIFIAAVGILTQKDRFPEVKEVKINNLSLWVEIADSEEERAKGLSGRKKLEEDGGMLFVFENKNVFPSFWMKEMLIPIDIIWINDGVVVKIDKGVEPEPGKGISELTLYYPTEPIDYVLEVNAGFSDGNGIKLSDQVNF</sequence>
<comment type="caution">
    <text evidence="1">The sequence shown here is derived from an EMBL/GenBank/DDBJ whole genome shotgun (WGS) entry which is preliminary data.</text>
</comment>
<dbReference type="Pfam" id="PF02643">
    <property type="entry name" value="DUF192"/>
    <property type="match status" value="1"/>
</dbReference>
<name>A0A0G1PF75_9BACT</name>
<gene>
    <name evidence="1" type="ORF">UX03_C0004G0008</name>
</gene>
<dbReference type="InterPro" id="IPR003795">
    <property type="entry name" value="DUF192"/>
</dbReference>
<proteinExistence type="predicted"/>
<evidence type="ECO:0008006" key="3">
    <source>
        <dbReference type="Google" id="ProtNLM"/>
    </source>
</evidence>
<dbReference type="Gene3D" id="2.60.120.1140">
    <property type="entry name" value="Protein of unknown function DUF192"/>
    <property type="match status" value="1"/>
</dbReference>
<reference evidence="1 2" key="1">
    <citation type="journal article" date="2015" name="Nature">
        <title>rRNA introns, odd ribosomes, and small enigmatic genomes across a large radiation of phyla.</title>
        <authorList>
            <person name="Brown C.T."/>
            <person name="Hug L.A."/>
            <person name="Thomas B.C."/>
            <person name="Sharon I."/>
            <person name="Castelle C.J."/>
            <person name="Singh A."/>
            <person name="Wilkins M.J."/>
            <person name="Williams K.H."/>
            <person name="Banfield J.F."/>
        </authorList>
    </citation>
    <scope>NUCLEOTIDE SEQUENCE [LARGE SCALE GENOMIC DNA]</scope>
</reference>
<dbReference type="AlphaFoldDB" id="A0A0G1PF75"/>
<dbReference type="InterPro" id="IPR038695">
    <property type="entry name" value="Saro_0823-like_sf"/>
</dbReference>